<dbReference type="Proteomes" id="UP000076959">
    <property type="component" value="Unassembled WGS sequence"/>
</dbReference>
<dbReference type="InterPro" id="IPR039697">
    <property type="entry name" value="Alcohol_dehydrogenase_Fe"/>
</dbReference>
<keyword evidence="4" id="KW-0520">NAD</keyword>
<dbReference type="Pfam" id="PF00465">
    <property type="entry name" value="Fe-ADH"/>
    <property type="match status" value="1"/>
</dbReference>
<sequence length="387" mass="41052">MISSVLFPREMLVGGGAINQIGALLGRLALSRPLIVTDRFMVDSGLVGRLLGALHSAGLPEPRIFSEVLPDPTTGIVERGVSFLQADKHDCVIGFGGGSPIDTAKAISVLAHFGGPLRKFKAPHLQELPGLPILAIPTTAGTGSEATRFTVITDDETQEKMLCAGAAFLPIAAVVDYKLTLSKPARLTADTGIDALTHAIEAYVSRRANPFSDGMARLAMRAISPNLRTVYLDPANRQARESLMIGATQAGVAFSNSSVALVHGMSRPIGAHFHVPHGLSNAMLLPSVTAFSAPSAIARYADCARAMQLVPDSKDDDAAVGALLNELQWLNKELGVPSPAKYGIDREAWHRLIPTMTEQALASGSPANNPRAPSPDEIQAIYREIYD</sequence>
<dbReference type="Gene3D" id="1.20.1090.10">
    <property type="entry name" value="Dehydroquinate synthase-like - alpha domain"/>
    <property type="match status" value="1"/>
</dbReference>
<evidence type="ECO:0000259" key="10">
    <source>
        <dbReference type="Pfam" id="PF25137"/>
    </source>
</evidence>
<keyword evidence="3" id="KW-0560">Oxidoreductase</keyword>
<proteinExistence type="inferred from homology"/>
<protein>
    <recommendedName>
        <fullName evidence="7">Alcohol dehydrogenase 2</fullName>
    </recommendedName>
    <alternativeName>
        <fullName evidence="8">Alcohol dehydrogenase II</fullName>
    </alternativeName>
</protein>
<comment type="similarity">
    <text evidence="2">Belongs to the iron-containing alcohol dehydrogenase family.</text>
</comment>
<dbReference type="Pfam" id="PF25137">
    <property type="entry name" value="ADH_Fe_C"/>
    <property type="match status" value="1"/>
</dbReference>
<evidence type="ECO:0000256" key="6">
    <source>
        <dbReference type="ARBA" id="ARBA00049243"/>
    </source>
</evidence>
<comment type="caution">
    <text evidence="11">The sequence shown here is derived from an EMBL/GenBank/DDBJ whole genome shotgun (WGS) entry which is preliminary data.</text>
</comment>
<dbReference type="EMBL" id="LUUB01000041">
    <property type="protein sequence ID" value="OAF12310.1"/>
    <property type="molecule type" value="Genomic_DNA"/>
</dbReference>
<name>A0A176YZW0_9BRAD</name>
<comment type="catalytic activity">
    <reaction evidence="5">
        <text>a secondary alcohol + NAD(+) = a ketone + NADH + H(+)</text>
        <dbReference type="Rhea" id="RHEA:10740"/>
        <dbReference type="ChEBI" id="CHEBI:15378"/>
        <dbReference type="ChEBI" id="CHEBI:17087"/>
        <dbReference type="ChEBI" id="CHEBI:35681"/>
        <dbReference type="ChEBI" id="CHEBI:57540"/>
        <dbReference type="ChEBI" id="CHEBI:57945"/>
        <dbReference type="EC" id="1.1.1.1"/>
    </reaction>
</comment>
<dbReference type="PANTHER" id="PTHR11496:SF102">
    <property type="entry name" value="ALCOHOL DEHYDROGENASE 4"/>
    <property type="match status" value="1"/>
</dbReference>
<evidence type="ECO:0000256" key="2">
    <source>
        <dbReference type="ARBA" id="ARBA00007358"/>
    </source>
</evidence>
<feature type="domain" description="Alcohol dehydrogenase iron-type/glycerol dehydrogenase GldA" evidence="9">
    <location>
        <begin position="8"/>
        <end position="176"/>
    </location>
</feature>
<dbReference type="OrthoDB" id="9815791at2"/>
<dbReference type="AlphaFoldDB" id="A0A176YZW0"/>
<dbReference type="CDD" id="cd08194">
    <property type="entry name" value="Fe-ADH-like"/>
    <property type="match status" value="1"/>
</dbReference>
<gene>
    <name evidence="11" type="ORF">AYJ54_06600</name>
</gene>
<dbReference type="RefSeq" id="WP_063698970.1">
    <property type="nucleotide sequence ID" value="NZ_LUUB01000041.1"/>
</dbReference>
<dbReference type="PANTHER" id="PTHR11496">
    <property type="entry name" value="ALCOHOL DEHYDROGENASE"/>
    <property type="match status" value="1"/>
</dbReference>
<reference evidence="11 12" key="1">
    <citation type="submission" date="2016-03" db="EMBL/GenBank/DDBJ databases">
        <title>Draft Genome Sequence of the Strain BR 10245 (Bradyrhizobium sp.) isolated from nodules of Centrolobium paraense.</title>
        <authorList>
            <person name="Simoes-Araujo J.L.Sr."/>
            <person name="Barauna A.C."/>
            <person name="Silva K."/>
            <person name="Zilli J.E."/>
        </authorList>
    </citation>
    <scope>NUCLEOTIDE SEQUENCE [LARGE SCALE GENOMIC DNA]</scope>
    <source>
        <strain evidence="11 12">BR 10245</strain>
    </source>
</reference>
<evidence type="ECO:0000313" key="11">
    <source>
        <dbReference type="EMBL" id="OAF12310.1"/>
    </source>
</evidence>
<keyword evidence="12" id="KW-1185">Reference proteome</keyword>
<dbReference type="FunFam" id="3.40.50.1970:FF:000003">
    <property type="entry name" value="Alcohol dehydrogenase, iron-containing"/>
    <property type="match status" value="1"/>
</dbReference>
<dbReference type="FunFam" id="1.20.1090.10:FF:000001">
    <property type="entry name" value="Aldehyde-alcohol dehydrogenase"/>
    <property type="match status" value="1"/>
</dbReference>
<dbReference type="InterPro" id="IPR056798">
    <property type="entry name" value="ADH_Fe_C"/>
</dbReference>
<evidence type="ECO:0000256" key="7">
    <source>
        <dbReference type="ARBA" id="ARBA00074848"/>
    </source>
</evidence>
<evidence type="ECO:0000256" key="1">
    <source>
        <dbReference type="ARBA" id="ARBA00001962"/>
    </source>
</evidence>
<feature type="domain" description="Fe-containing alcohol dehydrogenase-like C-terminal" evidence="10">
    <location>
        <begin position="188"/>
        <end position="386"/>
    </location>
</feature>
<comment type="catalytic activity">
    <reaction evidence="6">
        <text>a primary alcohol + NAD(+) = an aldehyde + NADH + H(+)</text>
        <dbReference type="Rhea" id="RHEA:10736"/>
        <dbReference type="ChEBI" id="CHEBI:15378"/>
        <dbReference type="ChEBI" id="CHEBI:15734"/>
        <dbReference type="ChEBI" id="CHEBI:17478"/>
        <dbReference type="ChEBI" id="CHEBI:57540"/>
        <dbReference type="ChEBI" id="CHEBI:57945"/>
        <dbReference type="EC" id="1.1.1.1"/>
    </reaction>
</comment>
<comment type="cofactor">
    <cofactor evidence="1">
        <name>Fe cation</name>
        <dbReference type="ChEBI" id="CHEBI:24875"/>
    </cofactor>
</comment>
<evidence type="ECO:0000259" key="9">
    <source>
        <dbReference type="Pfam" id="PF00465"/>
    </source>
</evidence>
<evidence type="ECO:0000256" key="3">
    <source>
        <dbReference type="ARBA" id="ARBA00023002"/>
    </source>
</evidence>
<dbReference type="GO" id="GO:0004022">
    <property type="term" value="F:alcohol dehydrogenase (NAD+) activity"/>
    <property type="evidence" value="ECO:0007669"/>
    <property type="project" value="UniProtKB-EC"/>
</dbReference>
<evidence type="ECO:0000256" key="5">
    <source>
        <dbReference type="ARBA" id="ARBA00049164"/>
    </source>
</evidence>
<dbReference type="STRING" id="1505087.AYJ54_06600"/>
<dbReference type="InterPro" id="IPR001670">
    <property type="entry name" value="ADH_Fe/GldA"/>
</dbReference>
<dbReference type="InterPro" id="IPR018211">
    <property type="entry name" value="ADH_Fe_CS"/>
</dbReference>
<evidence type="ECO:0000256" key="8">
    <source>
        <dbReference type="ARBA" id="ARBA00076680"/>
    </source>
</evidence>
<dbReference type="PROSITE" id="PS00913">
    <property type="entry name" value="ADH_IRON_1"/>
    <property type="match status" value="1"/>
</dbReference>
<dbReference type="GO" id="GO:0046872">
    <property type="term" value="F:metal ion binding"/>
    <property type="evidence" value="ECO:0007669"/>
    <property type="project" value="InterPro"/>
</dbReference>
<organism evidence="11 12">
    <name type="scientific">Bradyrhizobium centrolobii</name>
    <dbReference type="NCBI Taxonomy" id="1505087"/>
    <lineage>
        <taxon>Bacteria</taxon>
        <taxon>Pseudomonadati</taxon>
        <taxon>Pseudomonadota</taxon>
        <taxon>Alphaproteobacteria</taxon>
        <taxon>Hyphomicrobiales</taxon>
        <taxon>Nitrobacteraceae</taxon>
        <taxon>Bradyrhizobium</taxon>
    </lineage>
</organism>
<dbReference type="Gene3D" id="3.40.50.1970">
    <property type="match status" value="1"/>
</dbReference>
<evidence type="ECO:0000313" key="12">
    <source>
        <dbReference type="Proteomes" id="UP000076959"/>
    </source>
</evidence>
<accession>A0A176YZW0</accession>
<evidence type="ECO:0000256" key="4">
    <source>
        <dbReference type="ARBA" id="ARBA00023027"/>
    </source>
</evidence>
<dbReference type="SUPFAM" id="SSF56796">
    <property type="entry name" value="Dehydroquinate synthase-like"/>
    <property type="match status" value="1"/>
</dbReference>